<feature type="domain" description="ChrR-like cupin" evidence="1">
    <location>
        <begin position="119"/>
        <end position="217"/>
    </location>
</feature>
<evidence type="ECO:0000313" key="3">
    <source>
        <dbReference type="Proteomes" id="UP000218767"/>
    </source>
</evidence>
<proteinExistence type="predicted"/>
<comment type="caution">
    <text evidence="2">The sequence shown here is derived from an EMBL/GenBank/DDBJ whole genome shotgun (WGS) entry which is preliminary data.</text>
</comment>
<feature type="domain" description="ChrR-like cupin" evidence="1">
    <location>
        <begin position="11"/>
        <end position="113"/>
    </location>
</feature>
<name>A0A2A4X8J9_9GAMM</name>
<dbReference type="Gene3D" id="2.60.120.10">
    <property type="entry name" value="Jelly Rolls"/>
    <property type="match status" value="2"/>
</dbReference>
<dbReference type="InterPro" id="IPR011051">
    <property type="entry name" value="RmlC_Cupin_sf"/>
</dbReference>
<evidence type="ECO:0000313" key="2">
    <source>
        <dbReference type="EMBL" id="PCI78449.1"/>
    </source>
</evidence>
<dbReference type="Proteomes" id="UP000218767">
    <property type="component" value="Unassembled WGS sequence"/>
</dbReference>
<dbReference type="SUPFAM" id="SSF51182">
    <property type="entry name" value="RmlC-like cupins"/>
    <property type="match status" value="2"/>
</dbReference>
<dbReference type="CDD" id="cd20303">
    <property type="entry name" value="cupin_ChrR_1"/>
    <property type="match status" value="2"/>
</dbReference>
<dbReference type="InterPro" id="IPR014710">
    <property type="entry name" value="RmlC-like_jellyroll"/>
</dbReference>
<dbReference type="InterPro" id="IPR025979">
    <property type="entry name" value="ChrR-like_cupin_dom"/>
</dbReference>
<organism evidence="2 3">
    <name type="scientific">SAR86 cluster bacterium</name>
    <dbReference type="NCBI Taxonomy" id="2030880"/>
    <lineage>
        <taxon>Bacteria</taxon>
        <taxon>Pseudomonadati</taxon>
        <taxon>Pseudomonadota</taxon>
        <taxon>Gammaproteobacteria</taxon>
        <taxon>SAR86 cluster</taxon>
    </lineage>
</organism>
<sequence length="220" mass="24774">MKYPYNLDYSKRLVIDTTKKSWIPSYLPGIDRITLEREEPESGVTTSIVRYKAGATFSEHIHPRGEEVFVIEGELADEFGVYPAGTYIRNPPGSRHSPFSSIGCQLFVKLNQFQPTDSKRVVINTYQKEWLPGHGDLKVMPLSKFGIESTALVDWPEGADFVPHTHFGGEEILILDGTFIDEKGKYPAGTWIRNPHLSSHNPFVKEGCRILVKVGHMTSP</sequence>
<dbReference type="AlphaFoldDB" id="A0A2A4X8J9"/>
<accession>A0A2A4X8J9</accession>
<evidence type="ECO:0000259" key="1">
    <source>
        <dbReference type="Pfam" id="PF12973"/>
    </source>
</evidence>
<reference evidence="3" key="1">
    <citation type="submission" date="2017-08" db="EMBL/GenBank/DDBJ databases">
        <title>A dynamic microbial community with high functional redundancy inhabits the cold, oxic subseafloor aquifer.</title>
        <authorList>
            <person name="Tully B.J."/>
            <person name="Wheat C.G."/>
            <person name="Glazer B.T."/>
            <person name="Huber J.A."/>
        </authorList>
    </citation>
    <scope>NUCLEOTIDE SEQUENCE [LARGE SCALE GENOMIC DNA]</scope>
</reference>
<dbReference type="Pfam" id="PF12973">
    <property type="entry name" value="Cupin_7"/>
    <property type="match status" value="2"/>
</dbReference>
<gene>
    <name evidence="2" type="ORF">COB20_06655</name>
</gene>
<protein>
    <submittedName>
        <fullName evidence="2">Cupin</fullName>
    </submittedName>
</protein>
<dbReference type="EMBL" id="NVUL01000032">
    <property type="protein sequence ID" value="PCI78449.1"/>
    <property type="molecule type" value="Genomic_DNA"/>
</dbReference>